<dbReference type="EMBL" id="CP053708">
    <property type="protein sequence ID" value="QKE90366.1"/>
    <property type="molecule type" value="Genomic_DNA"/>
</dbReference>
<dbReference type="Gene3D" id="1.10.1040.10">
    <property type="entry name" value="N-(1-d-carboxylethyl)-l-norvaline Dehydrogenase, domain 2"/>
    <property type="match status" value="1"/>
</dbReference>
<gene>
    <name evidence="6" type="ORF">HN018_10245</name>
</gene>
<evidence type="ECO:0000256" key="2">
    <source>
        <dbReference type="ARBA" id="ARBA00023027"/>
    </source>
</evidence>
<dbReference type="PANTHER" id="PTHR43060">
    <property type="entry name" value="3-HYDROXYISOBUTYRATE DEHYDROGENASE-LIKE 1, MITOCHONDRIAL-RELATED"/>
    <property type="match status" value="1"/>
</dbReference>
<dbReference type="InterPro" id="IPR013328">
    <property type="entry name" value="6PGD_dom2"/>
</dbReference>
<feature type="active site" evidence="3">
    <location>
        <position position="173"/>
    </location>
</feature>
<keyword evidence="2" id="KW-0520">NAD</keyword>
<dbReference type="InterPro" id="IPR036291">
    <property type="entry name" value="NAD(P)-bd_dom_sf"/>
</dbReference>
<dbReference type="GO" id="GO:0051287">
    <property type="term" value="F:NAD binding"/>
    <property type="evidence" value="ECO:0007669"/>
    <property type="project" value="InterPro"/>
</dbReference>
<evidence type="ECO:0000259" key="4">
    <source>
        <dbReference type="Pfam" id="PF03446"/>
    </source>
</evidence>
<dbReference type="AlphaFoldDB" id="A0A6M8HPX6"/>
<dbReference type="Pfam" id="PF03446">
    <property type="entry name" value="NAD_binding_2"/>
    <property type="match status" value="1"/>
</dbReference>
<dbReference type="RefSeq" id="WP_171833952.1">
    <property type="nucleotide sequence ID" value="NZ_CP053708.1"/>
</dbReference>
<evidence type="ECO:0000313" key="7">
    <source>
        <dbReference type="Proteomes" id="UP000500767"/>
    </source>
</evidence>
<dbReference type="InterPro" id="IPR015815">
    <property type="entry name" value="HIBADH-related"/>
</dbReference>
<feature type="domain" description="3-hydroxyisobutyrate dehydrogenase-like NAD-binding" evidence="5">
    <location>
        <begin position="167"/>
        <end position="283"/>
    </location>
</feature>
<organism evidence="6 7">
    <name type="scientific">Lichenicola cladoniae</name>
    <dbReference type="NCBI Taxonomy" id="1484109"/>
    <lineage>
        <taxon>Bacteria</taxon>
        <taxon>Pseudomonadati</taxon>
        <taxon>Pseudomonadota</taxon>
        <taxon>Alphaproteobacteria</taxon>
        <taxon>Acetobacterales</taxon>
        <taxon>Acetobacteraceae</taxon>
        <taxon>Lichenicola</taxon>
    </lineage>
</organism>
<dbReference type="SUPFAM" id="SSF51735">
    <property type="entry name" value="NAD(P)-binding Rossmann-fold domains"/>
    <property type="match status" value="1"/>
</dbReference>
<dbReference type="Pfam" id="PF14833">
    <property type="entry name" value="NAD_binding_11"/>
    <property type="match status" value="1"/>
</dbReference>
<dbReference type="SUPFAM" id="SSF48179">
    <property type="entry name" value="6-phosphogluconate dehydrogenase C-terminal domain-like"/>
    <property type="match status" value="1"/>
</dbReference>
<accession>A0A6M8HPX6</accession>
<keyword evidence="1" id="KW-0560">Oxidoreductase</keyword>
<sequence>MPEQKQIVGFVGYGAMASRMAQHIRDAGYEVVAYTPSAKSETASDGARLLGSPRALAEASDIVMISVPNDAALDASSYGEHGILAGMRTGGLLINTSSVSPDASRRLAKAGIDRGVAVLDAPVSGSTPEAEAGALVVLVGGEAADVERARPILDAIGKMTVHAGAAGQGSVLKLVVNGIMGASMTALAEAVGYGLVAGLDREMLLGALDGLAVISPHHKRKLKAASSGNISPQFPTALMHKDMGLLLADGAVHSVPLPTIAAATQLLALTKQHHAKDDYSSVLPVTEALAKG</sequence>
<protein>
    <submittedName>
        <fullName evidence="6">NAD(P)-dependent oxidoreductase</fullName>
    </submittedName>
</protein>
<reference evidence="6 7" key="1">
    <citation type="journal article" date="2014" name="World J. Microbiol. Biotechnol.">
        <title>Biodiversity and physiological characteristics of Antarctic and Arctic lichens-associated bacteria.</title>
        <authorList>
            <person name="Lee Y.M."/>
            <person name="Kim E.H."/>
            <person name="Lee H.K."/>
            <person name="Hong S.G."/>
        </authorList>
    </citation>
    <scope>NUCLEOTIDE SEQUENCE [LARGE SCALE GENOMIC DNA]</scope>
    <source>
        <strain evidence="6 7">PAMC 26569</strain>
    </source>
</reference>
<dbReference type="PIRSF" id="PIRSF000103">
    <property type="entry name" value="HIBADH"/>
    <property type="match status" value="1"/>
</dbReference>
<evidence type="ECO:0000313" key="6">
    <source>
        <dbReference type="EMBL" id="QKE90366.1"/>
    </source>
</evidence>
<feature type="domain" description="6-phosphogluconate dehydrogenase NADP-binding" evidence="4">
    <location>
        <begin position="8"/>
        <end position="164"/>
    </location>
</feature>
<dbReference type="Gene3D" id="3.40.50.720">
    <property type="entry name" value="NAD(P)-binding Rossmann-like Domain"/>
    <property type="match status" value="1"/>
</dbReference>
<evidence type="ECO:0000259" key="5">
    <source>
        <dbReference type="Pfam" id="PF14833"/>
    </source>
</evidence>
<dbReference type="GO" id="GO:0050661">
    <property type="term" value="F:NADP binding"/>
    <property type="evidence" value="ECO:0007669"/>
    <property type="project" value="InterPro"/>
</dbReference>
<evidence type="ECO:0000256" key="3">
    <source>
        <dbReference type="PIRSR" id="PIRSR000103-1"/>
    </source>
</evidence>
<keyword evidence="7" id="KW-1185">Reference proteome</keyword>
<evidence type="ECO:0000256" key="1">
    <source>
        <dbReference type="ARBA" id="ARBA00023002"/>
    </source>
</evidence>
<proteinExistence type="predicted"/>
<dbReference type="GO" id="GO:0016491">
    <property type="term" value="F:oxidoreductase activity"/>
    <property type="evidence" value="ECO:0007669"/>
    <property type="project" value="UniProtKB-KW"/>
</dbReference>
<dbReference type="KEGG" id="lck:HN018_10245"/>
<dbReference type="PANTHER" id="PTHR43060:SF15">
    <property type="entry name" value="3-HYDROXYISOBUTYRATE DEHYDROGENASE-LIKE 1, MITOCHONDRIAL-RELATED"/>
    <property type="match status" value="1"/>
</dbReference>
<dbReference type="InterPro" id="IPR029154">
    <property type="entry name" value="HIBADH-like_NADP-bd"/>
</dbReference>
<dbReference type="InterPro" id="IPR008927">
    <property type="entry name" value="6-PGluconate_DH-like_C_sf"/>
</dbReference>
<dbReference type="Proteomes" id="UP000500767">
    <property type="component" value="Chromosome"/>
</dbReference>
<dbReference type="InterPro" id="IPR006115">
    <property type="entry name" value="6PGDH_NADP-bd"/>
</dbReference>
<name>A0A6M8HPX6_9PROT</name>